<accession>A0A1Y2FWY1</accession>
<dbReference type="STRING" id="106004.A0A1Y2FWY1"/>
<evidence type="ECO:0000256" key="2">
    <source>
        <dbReference type="ARBA" id="ARBA00006484"/>
    </source>
</evidence>
<dbReference type="GO" id="GO:0052650">
    <property type="term" value="F:all-trans-retinol dehydrogenase (NADP+) activity"/>
    <property type="evidence" value="ECO:0007669"/>
    <property type="project" value="UniProtKB-ARBA"/>
</dbReference>
<dbReference type="Proteomes" id="UP000193467">
    <property type="component" value="Unassembled WGS sequence"/>
</dbReference>
<evidence type="ECO:0000256" key="1">
    <source>
        <dbReference type="ARBA" id="ARBA00004141"/>
    </source>
</evidence>
<evidence type="ECO:0000256" key="8">
    <source>
        <dbReference type="ARBA" id="ARBA00023136"/>
    </source>
</evidence>
<keyword evidence="8" id="KW-0472">Membrane</keyword>
<reference evidence="12 13" key="1">
    <citation type="submission" date="2016-07" db="EMBL/GenBank/DDBJ databases">
        <title>Pervasive Adenine N6-methylation of Active Genes in Fungi.</title>
        <authorList>
            <consortium name="DOE Joint Genome Institute"/>
            <person name="Mondo S.J."/>
            <person name="Dannebaum R.O."/>
            <person name="Kuo R.C."/>
            <person name="Labutti K."/>
            <person name="Haridas S."/>
            <person name="Kuo A."/>
            <person name="Salamov A."/>
            <person name="Ahrendt S.R."/>
            <person name="Lipzen A."/>
            <person name="Sullivan W."/>
            <person name="Andreopoulos W.B."/>
            <person name="Clum A."/>
            <person name="Lindquist E."/>
            <person name="Daum C."/>
            <person name="Ramamoorthy G.K."/>
            <person name="Gryganskyi A."/>
            <person name="Culley D."/>
            <person name="Magnuson J.K."/>
            <person name="James T.Y."/>
            <person name="O'Malley M.A."/>
            <person name="Stajich J.E."/>
            <person name="Spatafora J.W."/>
            <person name="Visel A."/>
            <person name="Grigoriev I.V."/>
        </authorList>
    </citation>
    <scope>NUCLEOTIDE SEQUENCE [LARGE SCALE GENOMIC DNA]</scope>
    <source>
        <strain evidence="12 13">62-1032</strain>
    </source>
</reference>
<comment type="similarity">
    <text evidence="2">Belongs to the short-chain dehydrogenases/reductases (SDR) family.</text>
</comment>
<protein>
    <recommendedName>
        <fullName evidence="10">Short-chain dehydrogenase/reductase 3</fullName>
    </recommendedName>
    <alternativeName>
        <fullName evidence="11">Retinal short-chain dehydrogenase/reductase 1</fullName>
    </alternativeName>
</protein>
<evidence type="ECO:0000313" key="12">
    <source>
        <dbReference type="EMBL" id="ORY88545.1"/>
    </source>
</evidence>
<dbReference type="InterPro" id="IPR036291">
    <property type="entry name" value="NAD(P)-bd_dom_sf"/>
</dbReference>
<evidence type="ECO:0000256" key="4">
    <source>
        <dbReference type="ARBA" id="ARBA00022857"/>
    </source>
</evidence>
<keyword evidence="6" id="KW-0560">Oxidoreductase</keyword>
<keyword evidence="5" id="KW-1133">Transmembrane helix</keyword>
<dbReference type="Pfam" id="PF00106">
    <property type="entry name" value="adh_short"/>
    <property type="match status" value="1"/>
</dbReference>
<evidence type="ECO:0000256" key="7">
    <source>
        <dbReference type="ARBA" id="ARBA00023098"/>
    </source>
</evidence>
<proteinExistence type="inferred from homology"/>
<evidence type="ECO:0000256" key="11">
    <source>
        <dbReference type="ARBA" id="ARBA00082544"/>
    </source>
</evidence>
<organism evidence="12 13">
    <name type="scientific">Leucosporidium creatinivorum</name>
    <dbReference type="NCBI Taxonomy" id="106004"/>
    <lineage>
        <taxon>Eukaryota</taxon>
        <taxon>Fungi</taxon>
        <taxon>Dikarya</taxon>
        <taxon>Basidiomycota</taxon>
        <taxon>Pucciniomycotina</taxon>
        <taxon>Microbotryomycetes</taxon>
        <taxon>Leucosporidiales</taxon>
        <taxon>Leucosporidium</taxon>
    </lineage>
</organism>
<comment type="subcellular location">
    <subcellularLocation>
        <location evidence="1">Membrane</location>
        <topology evidence="1">Multi-pass membrane protein</topology>
    </subcellularLocation>
</comment>
<sequence>MTLALPLLHTGEGLTIDSLYRLLQCLLKPTVAVLYPLAVLATHREELIRRGLLGLEDVWKGDWRVKVAVGVLGLAVGIKVNDWLSSGARNNWARDSSWDWEKEVVVVTGGSNGIGRVLVDKLSRKGIKVAVLDVVEPAPRLLPGSRFYRCDLSKKEQVDAAALEVVKLLGHPTVLVNMAGIVRCKTVLDSSARDIDLTYDINVKAHYYTAQAFLPEMIKQGHGHVVTIASNTAFIQAPLGVSYCSSKSSALSFHEGLTLELRHTYTPTSLARRIRTSVVCPGHVKTDMFTGLDQGPWMPQWAMPSLSVDTVAGLVERVVLSGESQYIIEPLAAKIMPWLRVLPTWVHAFVHSLAKDAMTGVSQVQKEKGVGVEKKQL</sequence>
<evidence type="ECO:0000256" key="10">
    <source>
        <dbReference type="ARBA" id="ARBA00068717"/>
    </source>
</evidence>
<keyword evidence="4" id="KW-0521">NADP</keyword>
<dbReference type="PANTHER" id="PTHR24322:SF736">
    <property type="entry name" value="RETINOL DEHYDROGENASE 10"/>
    <property type="match status" value="1"/>
</dbReference>
<comment type="function">
    <text evidence="9">Catalyzes the reduction of all-trans-retinal to all-trans-retinol in the presence of NADPH.</text>
</comment>
<comment type="caution">
    <text evidence="12">The sequence shown here is derived from an EMBL/GenBank/DDBJ whole genome shotgun (WGS) entry which is preliminary data.</text>
</comment>
<keyword evidence="13" id="KW-1185">Reference proteome</keyword>
<dbReference type="FunFam" id="3.40.50.720:FF:000131">
    <property type="entry name" value="Short-chain dehydrogenase/reductase 3"/>
    <property type="match status" value="1"/>
</dbReference>
<evidence type="ECO:0000256" key="9">
    <source>
        <dbReference type="ARBA" id="ARBA00059620"/>
    </source>
</evidence>
<evidence type="ECO:0000256" key="3">
    <source>
        <dbReference type="ARBA" id="ARBA00022692"/>
    </source>
</evidence>
<name>A0A1Y2FWY1_9BASI</name>
<evidence type="ECO:0000256" key="5">
    <source>
        <dbReference type="ARBA" id="ARBA00022989"/>
    </source>
</evidence>
<dbReference type="InterPro" id="IPR002347">
    <property type="entry name" value="SDR_fam"/>
</dbReference>
<dbReference type="PANTHER" id="PTHR24322">
    <property type="entry name" value="PKSB"/>
    <property type="match status" value="1"/>
</dbReference>
<gene>
    <name evidence="12" type="ORF">BCR35DRAFT_288748</name>
</gene>
<evidence type="ECO:0000313" key="13">
    <source>
        <dbReference type="Proteomes" id="UP000193467"/>
    </source>
</evidence>
<keyword evidence="7" id="KW-0443">Lipid metabolism</keyword>
<dbReference type="InParanoid" id="A0A1Y2FWY1"/>
<evidence type="ECO:0000256" key="6">
    <source>
        <dbReference type="ARBA" id="ARBA00023002"/>
    </source>
</evidence>
<keyword evidence="3" id="KW-0812">Transmembrane</keyword>
<dbReference type="FunCoup" id="A0A1Y2FWY1">
    <property type="interactions" value="102"/>
</dbReference>
<dbReference type="OrthoDB" id="10253736at2759"/>
<dbReference type="Gene3D" id="3.40.50.720">
    <property type="entry name" value="NAD(P)-binding Rossmann-like Domain"/>
    <property type="match status" value="1"/>
</dbReference>
<dbReference type="PRINTS" id="PR00081">
    <property type="entry name" value="GDHRDH"/>
</dbReference>
<dbReference type="AlphaFoldDB" id="A0A1Y2FWY1"/>
<dbReference type="GO" id="GO:0016020">
    <property type="term" value="C:membrane"/>
    <property type="evidence" value="ECO:0007669"/>
    <property type="project" value="UniProtKB-SubCell"/>
</dbReference>
<dbReference type="SUPFAM" id="SSF51735">
    <property type="entry name" value="NAD(P)-binding Rossmann-fold domains"/>
    <property type="match status" value="1"/>
</dbReference>
<dbReference type="EMBL" id="MCGR01000009">
    <property type="protein sequence ID" value="ORY88545.1"/>
    <property type="molecule type" value="Genomic_DNA"/>
</dbReference>